<dbReference type="Gene3D" id="3.90.470.20">
    <property type="entry name" value="4'-phosphopantetheinyl transferase domain"/>
    <property type="match status" value="1"/>
</dbReference>
<dbReference type="SUPFAM" id="SSF56214">
    <property type="entry name" value="4'-phosphopantetheinyl transferase"/>
    <property type="match status" value="2"/>
</dbReference>
<keyword evidence="6" id="KW-1185">Reference proteome</keyword>
<keyword evidence="2 5" id="KW-0808">Transferase</keyword>
<reference evidence="5 6" key="1">
    <citation type="submission" date="2020-08" db="EMBL/GenBank/DDBJ databases">
        <title>Croceimicrobium hydrocarbonivorans gen. nov., sp. nov., a novel marine bacterium isolated from a bacterial consortium that degrades polyethylene terephthalate.</title>
        <authorList>
            <person name="Liu R."/>
        </authorList>
    </citation>
    <scope>NUCLEOTIDE SEQUENCE [LARGE SCALE GENOMIC DNA]</scope>
    <source>
        <strain evidence="5 6">A20-9</strain>
    </source>
</reference>
<name>A0A7H0VB24_9FLAO</name>
<protein>
    <submittedName>
        <fullName evidence="5">4'-phosphopantetheinyl transferase superfamily protein</fullName>
    </submittedName>
</protein>
<dbReference type="Pfam" id="PF17837">
    <property type="entry name" value="4PPT_N"/>
    <property type="match status" value="1"/>
</dbReference>
<dbReference type="KEGG" id="chyd:H4K34_11090"/>
<feature type="domain" description="4'-phosphopantetheinyl transferase" evidence="3">
    <location>
        <begin position="104"/>
        <end position="181"/>
    </location>
</feature>
<evidence type="ECO:0000259" key="4">
    <source>
        <dbReference type="Pfam" id="PF17837"/>
    </source>
</evidence>
<feature type="domain" description="4'-phosphopantetheinyl transferase N-terminal" evidence="4">
    <location>
        <begin position="46"/>
        <end position="99"/>
    </location>
</feature>
<dbReference type="GO" id="GO:0019878">
    <property type="term" value="P:lysine biosynthetic process via aminoadipic acid"/>
    <property type="evidence" value="ECO:0007669"/>
    <property type="project" value="TreeGrafter"/>
</dbReference>
<evidence type="ECO:0000313" key="5">
    <source>
        <dbReference type="EMBL" id="QNR22922.1"/>
    </source>
</evidence>
<evidence type="ECO:0000256" key="2">
    <source>
        <dbReference type="ARBA" id="ARBA00022679"/>
    </source>
</evidence>
<proteinExistence type="inferred from homology"/>
<sequence>MPLYKEHRWEHFHLAIWSIEAEESPDFPLTELSGSDQKRLQELKNPNRKAEFLAARAALAHILEETPQIEYSSNGAPSIPNWKGLSISHNKDYAAVMVSRHFKVGLDLEAYRPQMLQLCSRYMSKQELGALGKEPELEMLAAYWSAKEALIKVNDAPDLDLRKEIRIAPFAKGRSAVSRGLIRKGKDQEIFPLYFKMENNYCLCFTLH</sequence>
<dbReference type="Pfam" id="PF01648">
    <property type="entry name" value="ACPS"/>
    <property type="match status" value="1"/>
</dbReference>
<organism evidence="5 6">
    <name type="scientific">Croceimicrobium hydrocarbonivorans</name>
    <dbReference type="NCBI Taxonomy" id="2761580"/>
    <lineage>
        <taxon>Bacteria</taxon>
        <taxon>Pseudomonadati</taxon>
        <taxon>Bacteroidota</taxon>
        <taxon>Flavobacteriia</taxon>
        <taxon>Flavobacteriales</taxon>
        <taxon>Owenweeksiaceae</taxon>
        <taxon>Croceimicrobium</taxon>
    </lineage>
</organism>
<dbReference type="Proteomes" id="UP000516305">
    <property type="component" value="Chromosome"/>
</dbReference>
<dbReference type="RefSeq" id="WP_210757491.1">
    <property type="nucleotide sequence ID" value="NZ_CP060139.1"/>
</dbReference>
<dbReference type="EMBL" id="CP060139">
    <property type="protein sequence ID" value="QNR22922.1"/>
    <property type="molecule type" value="Genomic_DNA"/>
</dbReference>
<dbReference type="GO" id="GO:0000287">
    <property type="term" value="F:magnesium ion binding"/>
    <property type="evidence" value="ECO:0007669"/>
    <property type="project" value="InterPro"/>
</dbReference>
<evidence type="ECO:0000313" key="6">
    <source>
        <dbReference type="Proteomes" id="UP000516305"/>
    </source>
</evidence>
<dbReference type="InterPro" id="IPR008278">
    <property type="entry name" value="4-PPantetheinyl_Trfase_dom"/>
</dbReference>
<dbReference type="GO" id="GO:0005829">
    <property type="term" value="C:cytosol"/>
    <property type="evidence" value="ECO:0007669"/>
    <property type="project" value="TreeGrafter"/>
</dbReference>
<accession>A0A7H0VB24</accession>
<dbReference type="GO" id="GO:0008897">
    <property type="term" value="F:holo-[acyl-carrier-protein] synthase activity"/>
    <property type="evidence" value="ECO:0007669"/>
    <property type="project" value="InterPro"/>
</dbReference>
<evidence type="ECO:0000259" key="3">
    <source>
        <dbReference type="Pfam" id="PF01648"/>
    </source>
</evidence>
<dbReference type="InterPro" id="IPR041354">
    <property type="entry name" value="4PPT_N"/>
</dbReference>
<dbReference type="PANTHER" id="PTHR12215">
    <property type="entry name" value="PHOSPHOPANTETHEINE TRANSFERASE"/>
    <property type="match status" value="1"/>
</dbReference>
<gene>
    <name evidence="5" type="ORF">H4K34_11090</name>
</gene>
<dbReference type="InterPro" id="IPR050559">
    <property type="entry name" value="P-Pant_transferase_sf"/>
</dbReference>
<dbReference type="PANTHER" id="PTHR12215:SF10">
    <property type="entry name" value="L-AMINOADIPATE-SEMIALDEHYDE DEHYDROGENASE-PHOSPHOPANTETHEINYL TRANSFERASE"/>
    <property type="match status" value="1"/>
</dbReference>
<dbReference type="InterPro" id="IPR037143">
    <property type="entry name" value="4-PPantetheinyl_Trfase_dom_sf"/>
</dbReference>
<comment type="similarity">
    <text evidence="1">Belongs to the P-Pant transferase superfamily. Gsp/Sfp/HetI/AcpT family.</text>
</comment>
<evidence type="ECO:0000256" key="1">
    <source>
        <dbReference type="ARBA" id="ARBA00010990"/>
    </source>
</evidence>
<dbReference type="AlphaFoldDB" id="A0A7H0VB24"/>